<dbReference type="Proteomes" id="UP000831880">
    <property type="component" value="Chromosome"/>
</dbReference>
<keyword evidence="1" id="KW-1133">Transmembrane helix</keyword>
<evidence type="ECO:0000313" key="3">
    <source>
        <dbReference type="Proteomes" id="UP000831880"/>
    </source>
</evidence>
<gene>
    <name evidence="2" type="ORF">MUO14_00620</name>
</gene>
<protein>
    <submittedName>
        <fullName evidence="2">Uncharacterized protein</fullName>
    </submittedName>
</protein>
<dbReference type="EMBL" id="CP095074">
    <property type="protein sequence ID" value="UOQ93545.1"/>
    <property type="molecule type" value="Genomic_DNA"/>
</dbReference>
<keyword evidence="3" id="KW-1185">Reference proteome</keyword>
<reference evidence="2 3" key="1">
    <citation type="submission" date="2022-04" db="EMBL/GenBank/DDBJ databases">
        <title>Halobacillus sp. isolated from saltern.</title>
        <authorList>
            <person name="Won M."/>
            <person name="Lee C.-M."/>
            <person name="Woen H.-Y."/>
            <person name="Kwon S.-W."/>
        </authorList>
    </citation>
    <scope>NUCLEOTIDE SEQUENCE [LARGE SCALE GENOMIC DNA]</scope>
    <source>
        <strain evidence="2 3">SSTM10-2</strain>
    </source>
</reference>
<name>A0ABY4H0W3_9BACI</name>
<feature type="transmembrane region" description="Helical" evidence="1">
    <location>
        <begin position="28"/>
        <end position="48"/>
    </location>
</feature>
<evidence type="ECO:0000256" key="1">
    <source>
        <dbReference type="SAM" id="Phobius"/>
    </source>
</evidence>
<keyword evidence="1" id="KW-0812">Transmembrane</keyword>
<proteinExistence type="predicted"/>
<accession>A0ABY4H0W3</accession>
<evidence type="ECO:0000313" key="2">
    <source>
        <dbReference type="EMBL" id="UOQ93545.1"/>
    </source>
</evidence>
<organism evidence="2 3">
    <name type="scientific">Halobacillus shinanisalinarum</name>
    <dbReference type="NCBI Taxonomy" id="2932258"/>
    <lineage>
        <taxon>Bacteria</taxon>
        <taxon>Bacillati</taxon>
        <taxon>Bacillota</taxon>
        <taxon>Bacilli</taxon>
        <taxon>Bacillales</taxon>
        <taxon>Bacillaceae</taxon>
        <taxon>Halobacillus</taxon>
    </lineage>
</organism>
<sequence>MGRRKDTFYECILPMFIQVEGRSSPDNFGLSVLAGVGFFSFGFFFFGMG</sequence>
<dbReference type="RefSeq" id="WP_244753156.1">
    <property type="nucleotide sequence ID" value="NZ_CP095074.1"/>
</dbReference>
<keyword evidence="1" id="KW-0472">Membrane</keyword>